<feature type="compositionally biased region" description="Basic and acidic residues" evidence="1">
    <location>
        <begin position="457"/>
        <end position="471"/>
    </location>
</feature>
<name>A0ABS6UFS1_9PSEU</name>
<evidence type="ECO:0000313" key="2">
    <source>
        <dbReference type="EMBL" id="MBW0131086.1"/>
    </source>
</evidence>
<organism evidence="2 3">
    <name type="scientific">Pseudonocardia oceani</name>
    <dbReference type="NCBI Taxonomy" id="2792013"/>
    <lineage>
        <taxon>Bacteria</taxon>
        <taxon>Bacillati</taxon>
        <taxon>Actinomycetota</taxon>
        <taxon>Actinomycetes</taxon>
        <taxon>Pseudonocardiales</taxon>
        <taxon>Pseudonocardiaceae</taxon>
        <taxon>Pseudonocardia</taxon>
    </lineage>
</organism>
<gene>
    <name evidence="2" type="ORF">I4I82_25900</name>
</gene>
<evidence type="ECO:0000313" key="3">
    <source>
        <dbReference type="Proteomes" id="UP000694300"/>
    </source>
</evidence>
<accession>A0ABS6UFS1</accession>
<keyword evidence="3" id="KW-1185">Reference proteome</keyword>
<feature type="compositionally biased region" description="Pro residues" evidence="1">
    <location>
        <begin position="353"/>
        <end position="363"/>
    </location>
</feature>
<feature type="region of interest" description="Disordered" evidence="1">
    <location>
        <begin position="219"/>
        <end position="471"/>
    </location>
</feature>
<dbReference type="EMBL" id="JADQDF010000001">
    <property type="protein sequence ID" value="MBW0131086.1"/>
    <property type="molecule type" value="Genomic_DNA"/>
</dbReference>
<dbReference type="Proteomes" id="UP000694300">
    <property type="component" value="Unassembled WGS sequence"/>
</dbReference>
<comment type="caution">
    <text evidence="2">The sequence shown here is derived from an EMBL/GenBank/DDBJ whole genome shotgun (WGS) entry which is preliminary data.</text>
</comment>
<feature type="compositionally biased region" description="Low complexity" evidence="1">
    <location>
        <begin position="290"/>
        <end position="302"/>
    </location>
</feature>
<sequence length="471" mass="46591">MTGPVVWQGLDHAALHEAVVNGGLGPAVSMDAEQQWRRMGKLITEIEGRLTAAMRESESEWSGDAAEAARTGISPLGRWAIDAAQDAATTAEAVTAHAYGAATLRSQLRDNPPVPAETITEALERNATYGPQGATPADLAVVQAEQARRDGAAAKAAEDARVYENIGFESRRTLDFWTVPPTVTVEPASAAVPGVAPGGAGEGPAGSGWAAPAALSPAGAVELPSSTGPSGAGPNGTGPGGAGPGAVPSAAAGGAGPPGSAVPGGVVPLPGGGTGPAGRGPGLEPAARATGPTPSGSPGSPTNRAAPSTPGPYSPGSTTPIGRTAPSPGARGTGPGPWTRAAADPRTSSGPRPVVPGTPPRSPSPGWRSVVLPTEPTSRAPAETAARPGAGTSGTAGQTPGARSSTSHGMYPPMAGTGGAGQGTERRRPSYLVDDSGAFTDRRWVQPAVITPDDLIPDEHGRLPGQDGRHE</sequence>
<proteinExistence type="predicted"/>
<evidence type="ECO:0008006" key="4">
    <source>
        <dbReference type="Google" id="ProtNLM"/>
    </source>
</evidence>
<reference evidence="2 3" key="1">
    <citation type="submission" date="2020-11" db="EMBL/GenBank/DDBJ databases">
        <title>Pseudonocardia abyssalis sp. nov. and Pseudonocardia oceani sp. nov., description and phylogenomic analysis of two novel actinomycetes isolated from the deep Southern Ocean.</title>
        <authorList>
            <person name="Parra J."/>
        </authorList>
    </citation>
    <scope>NUCLEOTIDE SEQUENCE [LARGE SCALE GENOMIC DNA]</scope>
    <source>
        <strain evidence="3">KRD185</strain>
    </source>
</reference>
<dbReference type="RefSeq" id="WP_218591915.1">
    <property type="nucleotide sequence ID" value="NZ_JADQDF010000001.1"/>
</dbReference>
<protein>
    <recommendedName>
        <fullName evidence="4">PPE family protein</fullName>
    </recommendedName>
</protein>
<feature type="compositionally biased region" description="Gly residues" evidence="1">
    <location>
        <begin position="230"/>
        <end position="244"/>
    </location>
</feature>
<feature type="compositionally biased region" description="Low complexity" evidence="1">
    <location>
        <begin position="245"/>
        <end position="269"/>
    </location>
</feature>
<feature type="compositionally biased region" description="Low complexity" evidence="1">
    <location>
        <begin position="219"/>
        <end position="229"/>
    </location>
</feature>
<feature type="compositionally biased region" description="Polar residues" evidence="1">
    <location>
        <begin position="393"/>
        <end position="408"/>
    </location>
</feature>
<evidence type="ECO:0000256" key="1">
    <source>
        <dbReference type="SAM" id="MobiDB-lite"/>
    </source>
</evidence>
<feature type="compositionally biased region" description="Gly residues" evidence="1">
    <location>
        <begin position="270"/>
        <end position="281"/>
    </location>
</feature>